<evidence type="ECO:0000256" key="10">
    <source>
        <dbReference type="ARBA" id="ARBA00031636"/>
    </source>
</evidence>
<evidence type="ECO:0000256" key="5">
    <source>
        <dbReference type="ARBA" id="ARBA00022692"/>
    </source>
</evidence>
<feature type="transmembrane region" description="Helical" evidence="11">
    <location>
        <begin position="38"/>
        <end position="57"/>
    </location>
</feature>
<reference evidence="12" key="1">
    <citation type="submission" date="2022-06" db="EMBL/GenBank/DDBJ databases">
        <title>Isolation of gut microbiota from human fecal samples.</title>
        <authorList>
            <person name="Pamer E.G."/>
            <person name="Barat B."/>
            <person name="Waligurski E."/>
            <person name="Medina S."/>
            <person name="Paddock L."/>
            <person name="Mostad J."/>
        </authorList>
    </citation>
    <scope>NUCLEOTIDE SEQUENCE</scope>
    <source>
        <strain evidence="12">DFI.7.96</strain>
    </source>
</reference>
<evidence type="ECO:0000256" key="7">
    <source>
        <dbReference type="ARBA" id="ARBA00022984"/>
    </source>
</evidence>
<keyword evidence="3" id="KW-0813">Transport</keyword>
<dbReference type="PANTHER" id="PTHR43298">
    <property type="entry name" value="MULTIDRUG RESISTANCE PROTEIN NORM-RELATED"/>
    <property type="match status" value="1"/>
</dbReference>
<proteinExistence type="inferred from homology"/>
<gene>
    <name evidence="12" type="ORF">NE646_15320</name>
</gene>
<evidence type="ECO:0000256" key="6">
    <source>
        <dbReference type="ARBA" id="ARBA00022960"/>
    </source>
</evidence>
<evidence type="ECO:0000313" key="12">
    <source>
        <dbReference type="EMBL" id="MCQ4950985.1"/>
    </source>
</evidence>
<dbReference type="GO" id="GO:0008360">
    <property type="term" value="P:regulation of cell shape"/>
    <property type="evidence" value="ECO:0007669"/>
    <property type="project" value="UniProtKB-KW"/>
</dbReference>
<dbReference type="RefSeq" id="WP_256137041.1">
    <property type="nucleotide sequence ID" value="NZ_JANGAB010000526.1"/>
</dbReference>
<dbReference type="AlphaFoldDB" id="A0AAW5KG98"/>
<comment type="caution">
    <text evidence="12">The sequence shown here is derived from an EMBL/GenBank/DDBJ whole genome shotgun (WGS) entry which is preliminary data.</text>
</comment>
<comment type="subcellular location">
    <subcellularLocation>
        <location evidence="1">Cell membrane</location>
        <topology evidence="1">Multi-pass membrane protein</topology>
    </subcellularLocation>
</comment>
<evidence type="ECO:0000313" key="13">
    <source>
        <dbReference type="Proteomes" id="UP001205063"/>
    </source>
</evidence>
<evidence type="ECO:0000256" key="2">
    <source>
        <dbReference type="ARBA" id="ARBA00010199"/>
    </source>
</evidence>
<keyword evidence="7" id="KW-0573">Peptidoglycan synthesis</keyword>
<keyword evidence="4" id="KW-1003">Cell membrane</keyword>
<keyword evidence="9 11" id="KW-0472">Membrane</keyword>
<dbReference type="GO" id="GO:0005886">
    <property type="term" value="C:plasma membrane"/>
    <property type="evidence" value="ECO:0007669"/>
    <property type="project" value="UniProtKB-SubCell"/>
</dbReference>
<comment type="similarity">
    <text evidence="2">Belongs to the multi antimicrobial extrusion (MATE) (TC 2.A.66.1) family.</text>
</comment>
<dbReference type="PANTHER" id="PTHR43298:SF2">
    <property type="entry name" value="FMN_FAD EXPORTER YEEO-RELATED"/>
    <property type="match status" value="1"/>
</dbReference>
<dbReference type="Proteomes" id="UP001205063">
    <property type="component" value="Unassembled WGS sequence"/>
</dbReference>
<dbReference type="Pfam" id="PF03023">
    <property type="entry name" value="MurJ"/>
    <property type="match status" value="1"/>
</dbReference>
<evidence type="ECO:0000256" key="9">
    <source>
        <dbReference type="ARBA" id="ARBA00023136"/>
    </source>
</evidence>
<evidence type="ECO:0000256" key="1">
    <source>
        <dbReference type="ARBA" id="ARBA00004651"/>
    </source>
</evidence>
<keyword evidence="5 11" id="KW-0812">Transmembrane</keyword>
<accession>A0AAW5KG98</accession>
<feature type="non-terminal residue" evidence="12">
    <location>
        <position position="1"/>
    </location>
</feature>
<dbReference type="EMBL" id="JANGAB010000526">
    <property type="protein sequence ID" value="MCQ4950985.1"/>
    <property type="molecule type" value="Genomic_DNA"/>
</dbReference>
<keyword evidence="8 11" id="KW-1133">Transmembrane helix</keyword>
<dbReference type="InterPro" id="IPR004268">
    <property type="entry name" value="MurJ"/>
</dbReference>
<dbReference type="GO" id="GO:0009252">
    <property type="term" value="P:peptidoglycan biosynthetic process"/>
    <property type="evidence" value="ECO:0007669"/>
    <property type="project" value="UniProtKB-KW"/>
</dbReference>
<keyword evidence="6" id="KW-0133">Cell shape</keyword>
<dbReference type="InterPro" id="IPR050222">
    <property type="entry name" value="MATE_MdtK"/>
</dbReference>
<feature type="non-terminal residue" evidence="12">
    <location>
        <position position="96"/>
    </location>
</feature>
<evidence type="ECO:0000256" key="8">
    <source>
        <dbReference type="ARBA" id="ARBA00022989"/>
    </source>
</evidence>
<feature type="transmembrane region" description="Helical" evidence="11">
    <location>
        <begin position="6"/>
        <end position="31"/>
    </location>
</feature>
<evidence type="ECO:0000256" key="4">
    <source>
        <dbReference type="ARBA" id="ARBA00022475"/>
    </source>
</evidence>
<sequence length="96" mass="10314">FADSVTYLTIIFVGFLFIFLANISGSLFNALGDSKTPLYCMAAGGLLNIVLNLWFVIGFGWGVFGVALATVIGQVFTCTIGFPLLMRRIARLGDGQ</sequence>
<evidence type="ECO:0000256" key="11">
    <source>
        <dbReference type="SAM" id="Phobius"/>
    </source>
</evidence>
<evidence type="ECO:0000256" key="3">
    <source>
        <dbReference type="ARBA" id="ARBA00022448"/>
    </source>
</evidence>
<protein>
    <recommendedName>
        <fullName evidence="10">Multidrug-efflux transporter</fullName>
    </recommendedName>
</protein>
<organism evidence="12 13">
    <name type="scientific">Bittarella massiliensis</name>
    <name type="common">ex Durand et al. 2017</name>
    <dbReference type="NCBI Taxonomy" id="1720313"/>
    <lineage>
        <taxon>Bacteria</taxon>
        <taxon>Bacillati</taxon>
        <taxon>Bacillota</taxon>
        <taxon>Clostridia</taxon>
        <taxon>Eubacteriales</taxon>
        <taxon>Oscillospiraceae</taxon>
        <taxon>Bittarella (ex Durand et al. 2017)</taxon>
    </lineage>
</organism>
<feature type="transmembrane region" description="Helical" evidence="11">
    <location>
        <begin position="63"/>
        <end position="86"/>
    </location>
</feature>
<name>A0AAW5KG98_9FIRM</name>